<evidence type="ECO:0000313" key="1">
    <source>
        <dbReference type="EMBL" id="CRK87143.1"/>
    </source>
</evidence>
<dbReference type="Proteomes" id="UP000183832">
    <property type="component" value="Unassembled WGS sequence"/>
</dbReference>
<name>A0A1J1HGK9_9DIPT</name>
<reference evidence="1 2" key="1">
    <citation type="submission" date="2015-04" db="EMBL/GenBank/DDBJ databases">
        <authorList>
            <person name="Syromyatnikov M.Y."/>
            <person name="Popov V.N."/>
        </authorList>
    </citation>
    <scope>NUCLEOTIDE SEQUENCE [LARGE SCALE GENOMIC DNA]</scope>
</reference>
<evidence type="ECO:0000313" key="2">
    <source>
        <dbReference type="Proteomes" id="UP000183832"/>
    </source>
</evidence>
<proteinExistence type="predicted"/>
<dbReference type="AlphaFoldDB" id="A0A1J1HGK9"/>
<gene>
    <name evidence="1" type="ORF">CLUMA_CG000952</name>
</gene>
<sequence>MATAFRSGATLKNKRKLRREAGNVYEPLDLNFNKLNFRGNMFEHQNCLNEFDIFRFVISYGFGLPFRKSLIDFHQKF</sequence>
<accession>A0A1J1HGK9</accession>
<keyword evidence="2" id="KW-1185">Reference proteome</keyword>
<dbReference type="EMBL" id="CVRI01000004">
    <property type="protein sequence ID" value="CRK87143.1"/>
    <property type="molecule type" value="Genomic_DNA"/>
</dbReference>
<organism evidence="1 2">
    <name type="scientific">Clunio marinus</name>
    <dbReference type="NCBI Taxonomy" id="568069"/>
    <lineage>
        <taxon>Eukaryota</taxon>
        <taxon>Metazoa</taxon>
        <taxon>Ecdysozoa</taxon>
        <taxon>Arthropoda</taxon>
        <taxon>Hexapoda</taxon>
        <taxon>Insecta</taxon>
        <taxon>Pterygota</taxon>
        <taxon>Neoptera</taxon>
        <taxon>Endopterygota</taxon>
        <taxon>Diptera</taxon>
        <taxon>Nematocera</taxon>
        <taxon>Chironomoidea</taxon>
        <taxon>Chironomidae</taxon>
        <taxon>Clunio</taxon>
    </lineage>
</organism>
<protein>
    <submittedName>
        <fullName evidence="1">CLUMA_CG000952, isoform A</fullName>
    </submittedName>
</protein>